<evidence type="ECO:0000313" key="3">
    <source>
        <dbReference type="Proteomes" id="UP000516173"/>
    </source>
</evidence>
<reference evidence="2 3" key="1">
    <citation type="submission" date="2020-08" db="EMBL/GenBank/DDBJ databases">
        <title>Genome Sequencing of Nocardia wallacei strain FMUON74 and assembly.</title>
        <authorList>
            <person name="Toyokawa M."/>
            <person name="Uesaka K."/>
        </authorList>
    </citation>
    <scope>NUCLEOTIDE SEQUENCE [LARGE SCALE GENOMIC DNA]</scope>
    <source>
        <strain evidence="2 3">FMUON74</strain>
    </source>
</reference>
<accession>A0A7G1KN40</accession>
<name>A0A7G1KN40_9NOCA</name>
<dbReference type="AlphaFoldDB" id="A0A7G1KN40"/>
<evidence type="ECO:0000313" key="2">
    <source>
        <dbReference type="EMBL" id="BCK56675.1"/>
    </source>
</evidence>
<gene>
    <name evidence="2" type="ORF">NWFMUON74_44470</name>
</gene>
<evidence type="ECO:0000256" key="1">
    <source>
        <dbReference type="SAM" id="MobiDB-lite"/>
    </source>
</evidence>
<feature type="region of interest" description="Disordered" evidence="1">
    <location>
        <begin position="1"/>
        <end position="28"/>
    </location>
</feature>
<sequence>MTPRTFRRGAGTAIDHAHEDAGRAGRQLGNTKDIARIHYIDAPEVVPDNRDVLERWARGDRPPKV</sequence>
<organism evidence="2 3">
    <name type="scientific">Nocardia wallacei</name>
    <dbReference type="NCBI Taxonomy" id="480035"/>
    <lineage>
        <taxon>Bacteria</taxon>
        <taxon>Bacillati</taxon>
        <taxon>Actinomycetota</taxon>
        <taxon>Actinomycetes</taxon>
        <taxon>Mycobacteriales</taxon>
        <taxon>Nocardiaceae</taxon>
        <taxon>Nocardia</taxon>
    </lineage>
</organism>
<dbReference type="Proteomes" id="UP000516173">
    <property type="component" value="Chromosome"/>
</dbReference>
<dbReference type="EMBL" id="AP023396">
    <property type="protein sequence ID" value="BCK56675.1"/>
    <property type="molecule type" value="Genomic_DNA"/>
</dbReference>
<protein>
    <submittedName>
        <fullName evidence="2">Uncharacterized protein</fullName>
    </submittedName>
</protein>
<dbReference type="KEGG" id="nwl:NWFMUON74_44470"/>
<proteinExistence type="predicted"/>
<keyword evidence="3" id="KW-1185">Reference proteome</keyword>